<dbReference type="Proteomes" id="UP001597413">
    <property type="component" value="Unassembled WGS sequence"/>
</dbReference>
<evidence type="ECO:0000313" key="3">
    <source>
        <dbReference type="EMBL" id="MFD2172996.1"/>
    </source>
</evidence>
<keyword evidence="4" id="KW-1185">Reference proteome</keyword>
<feature type="region of interest" description="Disordered" evidence="1">
    <location>
        <begin position="1"/>
        <end position="36"/>
    </location>
</feature>
<reference evidence="4" key="1">
    <citation type="journal article" date="2019" name="Int. J. Syst. Evol. Microbiol.">
        <title>The Global Catalogue of Microorganisms (GCM) 10K type strain sequencing project: providing services to taxonomists for standard genome sequencing and annotation.</title>
        <authorList>
            <consortium name="The Broad Institute Genomics Platform"/>
            <consortium name="The Broad Institute Genome Sequencing Center for Infectious Disease"/>
            <person name="Wu L."/>
            <person name="Ma J."/>
        </authorList>
    </citation>
    <scope>NUCLEOTIDE SEQUENCE [LARGE SCALE GENOMIC DNA]</scope>
    <source>
        <strain evidence="4">CCUG 55131</strain>
    </source>
</reference>
<name>A0ABW5A622_9RHOB</name>
<protein>
    <submittedName>
        <fullName evidence="3">Rod-binding protein</fullName>
    </submittedName>
</protein>
<evidence type="ECO:0000313" key="4">
    <source>
        <dbReference type="Proteomes" id="UP001597413"/>
    </source>
</evidence>
<dbReference type="Pfam" id="PF10135">
    <property type="entry name" value="Rod-binding"/>
    <property type="match status" value="1"/>
</dbReference>
<feature type="domain" description="Flagellar protein FlgJ N-terminal" evidence="2">
    <location>
        <begin position="58"/>
        <end position="98"/>
    </location>
</feature>
<proteinExistence type="predicted"/>
<comment type="caution">
    <text evidence="3">The sequence shown here is derived from an EMBL/GenBank/DDBJ whole genome shotgun (WGS) entry which is preliminary data.</text>
</comment>
<organism evidence="3 4">
    <name type="scientific">Rhodobacter lacus</name>
    <dbReference type="NCBI Taxonomy" id="1641972"/>
    <lineage>
        <taxon>Bacteria</taxon>
        <taxon>Pseudomonadati</taxon>
        <taxon>Pseudomonadota</taxon>
        <taxon>Alphaproteobacteria</taxon>
        <taxon>Rhodobacterales</taxon>
        <taxon>Rhodobacter group</taxon>
        <taxon>Rhodobacter</taxon>
    </lineage>
</organism>
<gene>
    <name evidence="3" type="ORF">ACFSM0_02710</name>
</gene>
<feature type="compositionally biased region" description="Low complexity" evidence="1">
    <location>
        <begin position="1"/>
        <end position="28"/>
    </location>
</feature>
<dbReference type="InterPro" id="IPR019301">
    <property type="entry name" value="Flagellar_prot_FlgJ_N"/>
</dbReference>
<dbReference type="EMBL" id="JBHUIX010000003">
    <property type="protein sequence ID" value="MFD2172996.1"/>
    <property type="molecule type" value="Genomic_DNA"/>
</dbReference>
<evidence type="ECO:0000256" key="1">
    <source>
        <dbReference type="SAM" id="MobiDB-lite"/>
    </source>
</evidence>
<accession>A0ABW5A622</accession>
<evidence type="ECO:0000259" key="2">
    <source>
        <dbReference type="Pfam" id="PF10135"/>
    </source>
</evidence>
<dbReference type="RefSeq" id="WP_377386764.1">
    <property type="nucleotide sequence ID" value="NZ_JBHUIX010000003.1"/>
</dbReference>
<sequence length="108" mass="11210">MQVTPASALPLSDSSSATSAKATGSGATRPDDAHLREKAKDLEAAFLAEMLKLAGVGKMQESFNGGAGEEQFSSFLADEYARNMVDKGGIGLAESIFQSLQKGAQNAQ</sequence>